<accession>A0A4P6ZL14</accession>
<gene>
    <name evidence="8" type="primary">yjeM</name>
    <name evidence="8" type="ORF">ELX58_04480</name>
</gene>
<evidence type="ECO:0000313" key="8">
    <source>
        <dbReference type="EMBL" id="QBP18404.1"/>
    </source>
</evidence>
<protein>
    <submittedName>
        <fullName evidence="8">Glutamate/gamma-aminobutyrate family transporter YjeM</fullName>
    </submittedName>
</protein>
<feature type="transmembrane region" description="Helical" evidence="7">
    <location>
        <begin position="210"/>
        <end position="230"/>
    </location>
</feature>
<feature type="transmembrane region" description="Helical" evidence="7">
    <location>
        <begin position="471"/>
        <end position="492"/>
    </location>
</feature>
<evidence type="ECO:0000256" key="5">
    <source>
        <dbReference type="ARBA" id="ARBA00022989"/>
    </source>
</evidence>
<evidence type="ECO:0000256" key="4">
    <source>
        <dbReference type="ARBA" id="ARBA00022692"/>
    </source>
</evidence>
<feature type="transmembrane region" description="Helical" evidence="7">
    <location>
        <begin position="168"/>
        <end position="190"/>
    </location>
</feature>
<organism evidence="8 9">
    <name type="scientific">Acetilactobacillus jinshanensis</name>
    <dbReference type="NCBI Taxonomy" id="1720083"/>
    <lineage>
        <taxon>Bacteria</taxon>
        <taxon>Bacillati</taxon>
        <taxon>Bacillota</taxon>
        <taxon>Bacilli</taxon>
        <taxon>Lactobacillales</taxon>
        <taxon>Lactobacillaceae</taxon>
        <taxon>Acetilactobacillus</taxon>
    </lineage>
</organism>
<feature type="transmembrane region" description="Helical" evidence="7">
    <location>
        <begin position="86"/>
        <end position="118"/>
    </location>
</feature>
<dbReference type="Proteomes" id="UP000294321">
    <property type="component" value="Chromosome"/>
</dbReference>
<dbReference type="NCBIfam" id="NF011775">
    <property type="entry name" value="PRK15238.1"/>
    <property type="match status" value="1"/>
</dbReference>
<evidence type="ECO:0000256" key="7">
    <source>
        <dbReference type="SAM" id="Phobius"/>
    </source>
</evidence>
<dbReference type="Gene3D" id="1.20.1740.10">
    <property type="entry name" value="Amino acid/polyamine transporter I"/>
    <property type="match status" value="1"/>
</dbReference>
<keyword evidence="3" id="KW-1003">Cell membrane</keyword>
<feature type="transmembrane region" description="Helical" evidence="7">
    <location>
        <begin position="441"/>
        <end position="465"/>
    </location>
</feature>
<sequence>MSKSKSKKRYMSVAGMVLAIIATDFGFGNSITGYNQMGYAGIPWYIICGFVYLLPLAIIFSEYSGAIRVDHGGFYSWLLNSVGEKWAFIGTFMWIGLWVISMLQIVSGLGIHFSGLFLGYDTSLNWHLGFLTSNDIEALIGAAFMVFSIFLVTRGFHQVAMIAMISGAISLGVIALFAIISVIIFFANHGQLAQPITGVSSFVKSPNVQFQSPIAIMSFAVYAMFAYGGLEATSGFLDRMKHPRKQFPKAMMITAASMVCLYVFGIFICGLATNWAHVFKNPKVDLYNNAFYMMANAGDSLAKALGWSPATGAMIGRSLVRLLSIGALIPTLGLVAVVSYSPIKGLIAGSSKDLWPKKISTFNKHDMPSVALWIECAVIAGALVLVALTGKTGQEFYQIIVDMNNIAVIAPYTFIAIAFVAFKKRKDIERPIEFLHSMKSVYFTVGVLVVAMALATLFNLILPITQHQYAVAFWTFAGPVLFFIISTIMYHLGIMHRARRMVADNVHYEKHHDVNL</sequence>
<dbReference type="RefSeq" id="WP_133441963.1">
    <property type="nucleotide sequence ID" value="NZ_CP034726.1"/>
</dbReference>
<dbReference type="PANTHER" id="PTHR42770:SF15">
    <property type="entry name" value="GLUTAMATE_GAMMA-AMINOBUTYRATE ANTIPORTER-RELATED"/>
    <property type="match status" value="1"/>
</dbReference>
<keyword evidence="4 7" id="KW-0812">Transmembrane</keyword>
<dbReference type="InterPro" id="IPR002293">
    <property type="entry name" value="AA/rel_permease1"/>
</dbReference>
<dbReference type="KEGG" id="lji:ELX58_04480"/>
<dbReference type="Pfam" id="PF13520">
    <property type="entry name" value="AA_permease_2"/>
    <property type="match status" value="1"/>
</dbReference>
<dbReference type="AlphaFoldDB" id="A0A4P6ZL14"/>
<evidence type="ECO:0000256" key="6">
    <source>
        <dbReference type="ARBA" id="ARBA00023136"/>
    </source>
</evidence>
<keyword evidence="6 7" id="KW-0472">Membrane</keyword>
<dbReference type="InterPro" id="IPR050367">
    <property type="entry name" value="APC_superfamily"/>
</dbReference>
<keyword evidence="2" id="KW-0813">Transport</keyword>
<evidence type="ECO:0000256" key="2">
    <source>
        <dbReference type="ARBA" id="ARBA00022448"/>
    </source>
</evidence>
<feature type="transmembrane region" description="Helical" evidence="7">
    <location>
        <begin position="251"/>
        <end position="276"/>
    </location>
</feature>
<comment type="subcellular location">
    <subcellularLocation>
        <location evidence="1">Cell membrane</location>
        <topology evidence="1">Multi-pass membrane protein</topology>
    </subcellularLocation>
</comment>
<dbReference type="PIRSF" id="PIRSF006060">
    <property type="entry name" value="AA_transporter"/>
    <property type="match status" value="1"/>
</dbReference>
<feature type="transmembrane region" description="Helical" evidence="7">
    <location>
        <begin position="44"/>
        <end position="65"/>
    </location>
</feature>
<dbReference type="EMBL" id="CP034726">
    <property type="protein sequence ID" value="QBP18404.1"/>
    <property type="molecule type" value="Genomic_DNA"/>
</dbReference>
<name>A0A4P6ZL14_9LACO</name>
<keyword evidence="5 7" id="KW-1133">Transmembrane helix</keyword>
<proteinExistence type="predicted"/>
<evidence type="ECO:0000256" key="1">
    <source>
        <dbReference type="ARBA" id="ARBA00004651"/>
    </source>
</evidence>
<dbReference type="OrthoDB" id="92719at2"/>
<dbReference type="PANTHER" id="PTHR42770">
    <property type="entry name" value="AMINO ACID TRANSPORTER-RELATED"/>
    <property type="match status" value="1"/>
</dbReference>
<feature type="transmembrane region" description="Helical" evidence="7">
    <location>
        <begin position="396"/>
        <end position="420"/>
    </location>
</feature>
<feature type="transmembrane region" description="Helical" evidence="7">
    <location>
        <begin position="370"/>
        <end position="390"/>
    </location>
</feature>
<evidence type="ECO:0000313" key="9">
    <source>
        <dbReference type="Proteomes" id="UP000294321"/>
    </source>
</evidence>
<keyword evidence="9" id="KW-1185">Reference proteome</keyword>
<dbReference type="GO" id="GO:0022857">
    <property type="term" value="F:transmembrane transporter activity"/>
    <property type="evidence" value="ECO:0007669"/>
    <property type="project" value="InterPro"/>
</dbReference>
<feature type="transmembrane region" description="Helical" evidence="7">
    <location>
        <begin position="138"/>
        <end position="156"/>
    </location>
</feature>
<evidence type="ECO:0000256" key="3">
    <source>
        <dbReference type="ARBA" id="ARBA00022475"/>
    </source>
</evidence>
<reference evidence="9" key="1">
    <citation type="submission" date="2018-12" db="EMBL/GenBank/DDBJ databases">
        <title>A new species of lactobacillus.</title>
        <authorList>
            <person name="Jian Y."/>
            <person name="Xin L."/>
            <person name="Hong Z.J."/>
            <person name="Ming L.Z."/>
            <person name="Hong X.Z."/>
        </authorList>
    </citation>
    <scope>NUCLEOTIDE SEQUENCE [LARGE SCALE GENOMIC DNA]</scope>
    <source>
        <strain evidence="9">HSLZ-75</strain>
    </source>
</reference>
<feature type="transmembrane region" description="Helical" evidence="7">
    <location>
        <begin position="327"/>
        <end position="349"/>
    </location>
</feature>
<dbReference type="GO" id="GO:0005886">
    <property type="term" value="C:plasma membrane"/>
    <property type="evidence" value="ECO:0007669"/>
    <property type="project" value="UniProtKB-SubCell"/>
</dbReference>